<keyword evidence="2" id="KW-1185">Reference proteome</keyword>
<comment type="caution">
    <text evidence="1">The sequence shown here is derived from an EMBL/GenBank/DDBJ whole genome shotgun (WGS) entry which is preliminary data.</text>
</comment>
<gene>
    <name evidence="1" type="ORF">F9U64_08755</name>
</gene>
<proteinExistence type="predicted"/>
<dbReference type="EMBL" id="WEID01000040">
    <property type="protein sequence ID" value="KAB8137596.1"/>
    <property type="molecule type" value="Genomic_DNA"/>
</dbReference>
<dbReference type="AlphaFoldDB" id="A0A7C8GTI3"/>
<protein>
    <submittedName>
        <fullName evidence="1">Uncharacterized protein</fullName>
    </submittedName>
</protein>
<organism evidence="1 2">
    <name type="scientific">Gracilibacillus oryzae</name>
    <dbReference type="NCBI Taxonomy" id="1672701"/>
    <lineage>
        <taxon>Bacteria</taxon>
        <taxon>Bacillati</taxon>
        <taxon>Bacillota</taxon>
        <taxon>Bacilli</taxon>
        <taxon>Bacillales</taxon>
        <taxon>Bacillaceae</taxon>
        <taxon>Gracilibacillus</taxon>
    </lineage>
</organism>
<evidence type="ECO:0000313" key="2">
    <source>
        <dbReference type="Proteomes" id="UP000480246"/>
    </source>
</evidence>
<dbReference type="OrthoDB" id="2957894at2"/>
<sequence>MGWERESLAQLDTLYNGLFDWLGDQYDSVTGGFYYARSSVKDDHFSPDIESTAQALNILIRHQLAEKMPDSVKQQMIDFFQAKQDKETGYFYDEHPSMKEDEVMVHRALAYSINSLKRLGAKHLYRLPVSLNVAPAYTESLEAYRKKWESIDLRNSWRGCDLLASSTVYIGQLPVERQASYIKAFEQYLAEIQDKETGLWGEGSLYVRISGTFKLHTFYRRFQIPMPNQDKIYQSILTCLRNEEAVDMCYIRNPIDLLSFLALAIPEHERKEITEITIRNIAKLKREDGGFSRELDHSPKAPNVAQVKGDEYYPNMPKPVPIGLGLYEGDMNATTQATLIRIQLYRLLECEPDSLIDPEHFWRKWRLELEQKEV</sequence>
<reference evidence="1 2" key="1">
    <citation type="submission" date="2019-10" db="EMBL/GenBank/DDBJ databases">
        <title>Gracilibacillus sp. nov. isolated from rice seeds.</title>
        <authorList>
            <person name="He S."/>
        </authorList>
    </citation>
    <scope>NUCLEOTIDE SEQUENCE [LARGE SCALE GENOMIC DNA]</scope>
    <source>
        <strain evidence="1 2">TD8</strain>
    </source>
</reference>
<name>A0A7C8GTI3_9BACI</name>
<dbReference type="Proteomes" id="UP000480246">
    <property type="component" value="Unassembled WGS sequence"/>
</dbReference>
<evidence type="ECO:0000313" key="1">
    <source>
        <dbReference type="EMBL" id="KAB8137596.1"/>
    </source>
</evidence>
<dbReference type="RefSeq" id="WP_153402620.1">
    <property type="nucleotide sequence ID" value="NZ_ML762428.1"/>
</dbReference>
<accession>A0A7C8GTI3</accession>